<evidence type="ECO:0000313" key="2">
    <source>
        <dbReference type="EMBL" id="GAA3801126.1"/>
    </source>
</evidence>
<protein>
    <recommendedName>
        <fullName evidence="1">Helix-turn-helix domain-containing protein</fullName>
    </recommendedName>
</protein>
<evidence type="ECO:0000259" key="1">
    <source>
        <dbReference type="Pfam" id="PF12728"/>
    </source>
</evidence>
<organism evidence="2 3">
    <name type="scientific">Nocardioides panacisoli</name>
    <dbReference type="NCBI Taxonomy" id="627624"/>
    <lineage>
        <taxon>Bacteria</taxon>
        <taxon>Bacillati</taxon>
        <taxon>Actinomycetota</taxon>
        <taxon>Actinomycetes</taxon>
        <taxon>Propionibacteriales</taxon>
        <taxon>Nocardioidaceae</taxon>
        <taxon>Nocardioides</taxon>
    </lineage>
</organism>
<keyword evidence="3" id="KW-1185">Reference proteome</keyword>
<sequence length="112" mass="12752">MKTRHKLGTWPIARAVPGSVSKASLATWERLAYLSTMDTSHAHPDTFEPVLSLSELADRLHVTVQTLYDLRSRGRGPRGFRVGRELRFRSSEIEAWLTRMEADDAARHPDRP</sequence>
<dbReference type="EMBL" id="BAABAH010000001">
    <property type="protein sequence ID" value="GAA3801126.1"/>
    <property type="molecule type" value="Genomic_DNA"/>
</dbReference>
<dbReference type="Proteomes" id="UP001501821">
    <property type="component" value="Unassembled WGS sequence"/>
</dbReference>
<dbReference type="InterPro" id="IPR036388">
    <property type="entry name" value="WH-like_DNA-bd_sf"/>
</dbReference>
<dbReference type="InterPro" id="IPR009061">
    <property type="entry name" value="DNA-bd_dom_put_sf"/>
</dbReference>
<name>A0ABP7HRR8_9ACTN</name>
<reference evidence="3" key="1">
    <citation type="journal article" date="2019" name="Int. J. Syst. Evol. Microbiol.">
        <title>The Global Catalogue of Microorganisms (GCM) 10K type strain sequencing project: providing services to taxonomists for standard genome sequencing and annotation.</title>
        <authorList>
            <consortium name="The Broad Institute Genomics Platform"/>
            <consortium name="The Broad Institute Genome Sequencing Center for Infectious Disease"/>
            <person name="Wu L."/>
            <person name="Ma J."/>
        </authorList>
    </citation>
    <scope>NUCLEOTIDE SEQUENCE [LARGE SCALE GENOMIC DNA]</scope>
    <source>
        <strain evidence="3">JCM 16953</strain>
    </source>
</reference>
<feature type="domain" description="Helix-turn-helix" evidence="1">
    <location>
        <begin position="50"/>
        <end position="99"/>
    </location>
</feature>
<evidence type="ECO:0000313" key="3">
    <source>
        <dbReference type="Proteomes" id="UP001501821"/>
    </source>
</evidence>
<dbReference type="SUPFAM" id="SSF46955">
    <property type="entry name" value="Putative DNA-binding domain"/>
    <property type="match status" value="1"/>
</dbReference>
<comment type="caution">
    <text evidence="2">The sequence shown here is derived from an EMBL/GenBank/DDBJ whole genome shotgun (WGS) entry which is preliminary data.</text>
</comment>
<dbReference type="InterPro" id="IPR041657">
    <property type="entry name" value="HTH_17"/>
</dbReference>
<dbReference type="Gene3D" id="1.10.10.10">
    <property type="entry name" value="Winged helix-like DNA-binding domain superfamily/Winged helix DNA-binding domain"/>
    <property type="match status" value="1"/>
</dbReference>
<gene>
    <name evidence="2" type="ORF">GCM10022242_00060</name>
</gene>
<dbReference type="Pfam" id="PF12728">
    <property type="entry name" value="HTH_17"/>
    <property type="match status" value="1"/>
</dbReference>
<accession>A0ABP7HRR8</accession>
<proteinExistence type="predicted"/>